<feature type="region of interest" description="Disordered" evidence="1">
    <location>
        <begin position="435"/>
        <end position="463"/>
    </location>
</feature>
<gene>
    <name evidence="3" type="ORF">GBAR_LOCUS30647</name>
</gene>
<dbReference type="SUPFAM" id="SSF49562">
    <property type="entry name" value="C2 domain (Calcium/lipid-binding domain, CaLB)"/>
    <property type="match status" value="1"/>
</dbReference>
<keyword evidence="4" id="KW-1185">Reference proteome</keyword>
<feature type="domain" description="C2" evidence="2">
    <location>
        <begin position="1"/>
        <end position="114"/>
    </location>
</feature>
<dbReference type="Pfam" id="PF00168">
    <property type="entry name" value="C2"/>
    <property type="match status" value="1"/>
</dbReference>
<accession>A0AA35TXE1</accession>
<feature type="region of interest" description="Disordered" evidence="1">
    <location>
        <begin position="154"/>
        <end position="174"/>
    </location>
</feature>
<reference evidence="3" key="1">
    <citation type="submission" date="2023-03" db="EMBL/GenBank/DDBJ databases">
        <authorList>
            <person name="Steffen K."/>
            <person name="Cardenas P."/>
        </authorList>
    </citation>
    <scope>NUCLEOTIDE SEQUENCE</scope>
</reference>
<sequence length="463" mass="48688">MAAGASEYSCPNFAQMNLRVIKAKFEGSGKLFLSRTSPFCEVVIDGQKEASLRTETLRKTATPQWDDEFTVLVTPSSKLQFLVYSQSMMRNSLLGTANLEVNDIIHQHGASVHNVTKTLSLYRDKGSLAGTISVEFNDLCFELTDEERAAIGGSALRDSNTPTNEAANHTPNNVGGASVAAVSGITNQMEGLSVVGRLPEQQNPSPAPQVERESGTQGRSEGTTTAAMVGGGASLLVTGSRVDGSSSLAPPSATTAAPSPSSVNDCSPAHCSSHWQFPSSSLHLFCPLLLSLYHLACSSYLRPASSSSRLSPPGSAPDHTHIQPPATAVYCLSSSTKARATSCISTTGTSSWMGGEGRSTWSSLLCRPQQSHDDVGQTGAPACRLGAKTGPERTSVLRGPQHADHDVAETNDGECPYLPAVAATRIPYLAGEEPADAAEVPVPRAESCPGRRDNGGRWSGTTW</sequence>
<dbReference type="AlphaFoldDB" id="A0AA35TXE1"/>
<feature type="region of interest" description="Disordered" evidence="1">
    <location>
        <begin position="198"/>
        <end position="227"/>
    </location>
</feature>
<evidence type="ECO:0000256" key="1">
    <source>
        <dbReference type="SAM" id="MobiDB-lite"/>
    </source>
</evidence>
<organism evidence="3 4">
    <name type="scientific">Geodia barretti</name>
    <name type="common">Barrett's horny sponge</name>
    <dbReference type="NCBI Taxonomy" id="519541"/>
    <lineage>
        <taxon>Eukaryota</taxon>
        <taxon>Metazoa</taxon>
        <taxon>Porifera</taxon>
        <taxon>Demospongiae</taxon>
        <taxon>Heteroscleromorpha</taxon>
        <taxon>Tetractinellida</taxon>
        <taxon>Astrophorina</taxon>
        <taxon>Geodiidae</taxon>
        <taxon>Geodia</taxon>
    </lineage>
</organism>
<feature type="compositionally biased region" description="Polar residues" evidence="1">
    <location>
        <begin position="157"/>
        <end position="174"/>
    </location>
</feature>
<comment type="caution">
    <text evidence="3">The sequence shown here is derived from an EMBL/GenBank/DDBJ whole genome shotgun (WGS) entry which is preliminary data.</text>
</comment>
<protein>
    <submittedName>
        <fullName evidence="3">E3 ubiquitin-protein ligase Itchy</fullName>
    </submittedName>
</protein>
<dbReference type="Proteomes" id="UP001174909">
    <property type="component" value="Unassembled WGS sequence"/>
</dbReference>
<feature type="region of interest" description="Disordered" evidence="1">
    <location>
        <begin position="240"/>
        <end position="263"/>
    </location>
</feature>
<dbReference type="InterPro" id="IPR000008">
    <property type="entry name" value="C2_dom"/>
</dbReference>
<dbReference type="PROSITE" id="PS50004">
    <property type="entry name" value="C2"/>
    <property type="match status" value="1"/>
</dbReference>
<dbReference type="EMBL" id="CASHTH010004339">
    <property type="protein sequence ID" value="CAI8056240.1"/>
    <property type="molecule type" value="Genomic_DNA"/>
</dbReference>
<dbReference type="SMART" id="SM00239">
    <property type="entry name" value="C2"/>
    <property type="match status" value="1"/>
</dbReference>
<evidence type="ECO:0000313" key="4">
    <source>
        <dbReference type="Proteomes" id="UP001174909"/>
    </source>
</evidence>
<feature type="compositionally biased region" description="Low complexity" evidence="1">
    <location>
        <begin position="245"/>
        <end position="262"/>
    </location>
</feature>
<evidence type="ECO:0000313" key="3">
    <source>
        <dbReference type="EMBL" id="CAI8056240.1"/>
    </source>
</evidence>
<proteinExistence type="predicted"/>
<dbReference type="Gene3D" id="2.60.40.150">
    <property type="entry name" value="C2 domain"/>
    <property type="match status" value="1"/>
</dbReference>
<evidence type="ECO:0000259" key="2">
    <source>
        <dbReference type="PROSITE" id="PS50004"/>
    </source>
</evidence>
<feature type="region of interest" description="Disordered" evidence="1">
    <location>
        <begin position="376"/>
        <end position="400"/>
    </location>
</feature>
<name>A0AA35TXE1_GEOBA</name>
<dbReference type="InterPro" id="IPR035892">
    <property type="entry name" value="C2_domain_sf"/>
</dbReference>